<feature type="compositionally biased region" description="Basic residues" evidence="1">
    <location>
        <begin position="63"/>
        <end position="73"/>
    </location>
</feature>
<organism evidence="2">
    <name type="scientific">Dulem virus 40</name>
    <dbReference type="NCBI Taxonomy" id="3145758"/>
    <lineage>
        <taxon>Viruses</taxon>
        <taxon>Duplodnaviria</taxon>
        <taxon>Heunggongvirae</taxon>
        <taxon>Uroviricota</taxon>
        <taxon>Caudoviricetes</taxon>
    </lineage>
</organism>
<proteinExistence type="predicted"/>
<reference evidence="2" key="1">
    <citation type="submission" date="2024-03" db="EMBL/GenBank/DDBJ databases">
        <title>Diverse circular DNA viruses in blood, oral, and fecal samples of captive lemurs.</title>
        <authorList>
            <person name="Paietta E.N."/>
            <person name="Kraberger S."/>
            <person name="Lund M.C."/>
            <person name="Custer J.M."/>
            <person name="Vargas K.M."/>
            <person name="Ehmke E.E."/>
            <person name="Yoder A.D."/>
            <person name="Varsani A."/>
        </authorList>
    </citation>
    <scope>NUCLEOTIDE SEQUENCE</scope>
    <source>
        <strain evidence="2">Duke_21_1</strain>
    </source>
</reference>
<evidence type="ECO:0000313" key="2">
    <source>
        <dbReference type="EMBL" id="XCD03677.1"/>
    </source>
</evidence>
<feature type="region of interest" description="Disordered" evidence="1">
    <location>
        <begin position="32"/>
        <end position="73"/>
    </location>
</feature>
<accession>A0AAU8AX48</accession>
<dbReference type="EMBL" id="PP511379">
    <property type="protein sequence ID" value="XCD03677.1"/>
    <property type="molecule type" value="Genomic_DNA"/>
</dbReference>
<evidence type="ECO:0000256" key="1">
    <source>
        <dbReference type="SAM" id="MobiDB-lite"/>
    </source>
</evidence>
<protein>
    <submittedName>
        <fullName evidence="2">Uncharacterized protein</fullName>
    </submittedName>
</protein>
<name>A0AAU8AX48_9CAUD</name>
<sequence length="73" mass="8503">MCGKYSYFLLYGKLFYRKQCKIAYFYLMFPRKGGSRQPISKTISKENSKKTILKAQSPNPPRPPRKSTLHANV</sequence>